<keyword evidence="5" id="KW-0408">Iron</keyword>
<dbReference type="Gene3D" id="1.10.630.10">
    <property type="entry name" value="Cytochrome P450"/>
    <property type="match status" value="1"/>
</dbReference>
<organism evidence="7 8">
    <name type="scientific">Clohesyomyces aquaticus</name>
    <dbReference type="NCBI Taxonomy" id="1231657"/>
    <lineage>
        <taxon>Eukaryota</taxon>
        <taxon>Fungi</taxon>
        <taxon>Dikarya</taxon>
        <taxon>Ascomycota</taxon>
        <taxon>Pezizomycotina</taxon>
        <taxon>Dothideomycetes</taxon>
        <taxon>Pleosporomycetidae</taxon>
        <taxon>Pleosporales</taxon>
        <taxon>Lindgomycetaceae</taxon>
        <taxon>Clohesyomyces</taxon>
    </lineage>
</organism>
<dbReference type="InterPro" id="IPR001128">
    <property type="entry name" value="Cyt_P450"/>
</dbReference>
<dbReference type="GO" id="GO:0004497">
    <property type="term" value="F:monooxygenase activity"/>
    <property type="evidence" value="ECO:0007669"/>
    <property type="project" value="UniProtKB-KW"/>
</dbReference>
<dbReference type="EMBL" id="MCFA01000090">
    <property type="protein sequence ID" value="ORY09126.1"/>
    <property type="molecule type" value="Genomic_DNA"/>
</dbReference>
<reference evidence="7 8" key="1">
    <citation type="submission" date="2016-07" db="EMBL/GenBank/DDBJ databases">
        <title>Pervasive Adenine N6-methylation of Active Genes in Fungi.</title>
        <authorList>
            <consortium name="DOE Joint Genome Institute"/>
            <person name="Mondo S.J."/>
            <person name="Dannebaum R.O."/>
            <person name="Kuo R.C."/>
            <person name="Labutti K."/>
            <person name="Haridas S."/>
            <person name="Kuo A."/>
            <person name="Salamov A."/>
            <person name="Ahrendt S.R."/>
            <person name="Lipzen A."/>
            <person name="Sullivan W."/>
            <person name="Andreopoulos W.B."/>
            <person name="Clum A."/>
            <person name="Lindquist E."/>
            <person name="Daum C."/>
            <person name="Ramamoorthy G.K."/>
            <person name="Gryganskyi A."/>
            <person name="Culley D."/>
            <person name="Magnuson J.K."/>
            <person name="James T.Y."/>
            <person name="O'Malley M.A."/>
            <person name="Stajich J.E."/>
            <person name="Spatafora J.W."/>
            <person name="Visel A."/>
            <person name="Grigoriev I.V."/>
        </authorList>
    </citation>
    <scope>NUCLEOTIDE SEQUENCE [LARGE SCALE GENOMIC DNA]</scope>
    <source>
        <strain evidence="7 8">CBS 115471</strain>
    </source>
</reference>
<evidence type="ECO:0000256" key="5">
    <source>
        <dbReference type="ARBA" id="ARBA00023004"/>
    </source>
</evidence>
<comment type="similarity">
    <text evidence="2">Belongs to the cytochrome P450 family.</text>
</comment>
<keyword evidence="8" id="KW-1185">Reference proteome</keyword>
<dbReference type="Proteomes" id="UP000193144">
    <property type="component" value="Unassembled WGS sequence"/>
</dbReference>
<dbReference type="SUPFAM" id="SSF48264">
    <property type="entry name" value="Cytochrome P450"/>
    <property type="match status" value="1"/>
</dbReference>
<name>A0A1Y1ZFU5_9PLEO</name>
<dbReference type="InterPro" id="IPR050121">
    <property type="entry name" value="Cytochrome_P450_monoxygenase"/>
</dbReference>
<comment type="caution">
    <text evidence="7">The sequence shown here is derived from an EMBL/GenBank/DDBJ whole genome shotgun (WGS) entry which is preliminary data.</text>
</comment>
<dbReference type="STRING" id="1231657.A0A1Y1ZFU5"/>
<dbReference type="GO" id="GO:0016705">
    <property type="term" value="F:oxidoreductase activity, acting on paired donors, with incorporation or reduction of molecular oxygen"/>
    <property type="evidence" value="ECO:0007669"/>
    <property type="project" value="InterPro"/>
</dbReference>
<evidence type="ECO:0000313" key="7">
    <source>
        <dbReference type="EMBL" id="ORY09126.1"/>
    </source>
</evidence>
<keyword evidence="4" id="KW-0560">Oxidoreductase</keyword>
<comment type="cofactor">
    <cofactor evidence="1">
        <name>heme</name>
        <dbReference type="ChEBI" id="CHEBI:30413"/>
    </cofactor>
</comment>
<evidence type="ECO:0000256" key="4">
    <source>
        <dbReference type="ARBA" id="ARBA00023002"/>
    </source>
</evidence>
<evidence type="ECO:0000256" key="3">
    <source>
        <dbReference type="ARBA" id="ARBA00022723"/>
    </source>
</evidence>
<proteinExistence type="inferred from homology"/>
<dbReference type="OrthoDB" id="3945418at2759"/>
<dbReference type="Pfam" id="PF00067">
    <property type="entry name" value="p450"/>
    <property type="match status" value="1"/>
</dbReference>
<accession>A0A1Y1ZFU5</accession>
<gene>
    <name evidence="7" type="ORF">BCR34DRAFT_589493</name>
</gene>
<evidence type="ECO:0000313" key="8">
    <source>
        <dbReference type="Proteomes" id="UP000193144"/>
    </source>
</evidence>
<protein>
    <submittedName>
        <fullName evidence="7">Cytochrome P450</fullName>
    </submittedName>
</protein>
<evidence type="ECO:0000256" key="2">
    <source>
        <dbReference type="ARBA" id="ARBA00010617"/>
    </source>
</evidence>
<evidence type="ECO:0000256" key="1">
    <source>
        <dbReference type="ARBA" id="ARBA00001971"/>
    </source>
</evidence>
<dbReference type="PANTHER" id="PTHR24305">
    <property type="entry name" value="CYTOCHROME P450"/>
    <property type="match status" value="1"/>
</dbReference>
<keyword evidence="6" id="KW-0503">Monooxygenase</keyword>
<sequence length="379" mass="43917">MYTKYGPIIRINSRELHIDDPDFYDEIYAGLRNRDMKRSNWGPLQKSMECTVNHKHHRLRRSIIAPYFSVQSVLKLKPILQEKIDKLVNRTREVCKEGRAIDLYHFFVALSSDVITHYAFGESSGNFNNPDFNGKVDENTTGFMHMTHVVRFFPFLYDAFELLPRRLARLLNPGIGYLGAKLPVRAEPDREENPPTQSLTIIEHTLGLGLDEEASRLLALVFPNLPAGESSWRYWSFILDILNGLTDLVIRNPESSILQPSIAFIKSAIQKTGYWLAANRPIEPKDRSRALKRVCYYNHLLKLDTFLTDPNAQVKEFVFFEDTRRHLRMVLTKAYGDGHTFNDDEGRGNSYPLIVTKDNNAYAHLERDWNSRVDKIREL</sequence>
<dbReference type="PANTHER" id="PTHR24305:SF157">
    <property type="entry name" value="N-ACETYLTRYPTOPHAN 6-HYDROXYLASE IVOC-RELATED"/>
    <property type="match status" value="1"/>
</dbReference>
<dbReference type="AlphaFoldDB" id="A0A1Y1ZFU5"/>
<keyword evidence="3" id="KW-0479">Metal-binding</keyword>
<evidence type="ECO:0000256" key="6">
    <source>
        <dbReference type="ARBA" id="ARBA00023033"/>
    </source>
</evidence>
<dbReference type="GO" id="GO:0005506">
    <property type="term" value="F:iron ion binding"/>
    <property type="evidence" value="ECO:0007669"/>
    <property type="project" value="InterPro"/>
</dbReference>
<dbReference type="InterPro" id="IPR036396">
    <property type="entry name" value="Cyt_P450_sf"/>
</dbReference>
<dbReference type="GO" id="GO:0020037">
    <property type="term" value="F:heme binding"/>
    <property type="evidence" value="ECO:0007669"/>
    <property type="project" value="InterPro"/>
</dbReference>